<dbReference type="InterPro" id="IPR013087">
    <property type="entry name" value="Znf_C2H2_type"/>
</dbReference>
<proteinExistence type="predicted"/>
<dbReference type="Pfam" id="PF00096">
    <property type="entry name" value="zf-C2H2"/>
    <property type="match status" value="3"/>
</dbReference>
<dbReference type="AlphaFoldDB" id="A0A4Y2FPW9"/>
<dbReference type="SMART" id="SM00355">
    <property type="entry name" value="ZnF_C2H2"/>
    <property type="match status" value="5"/>
</dbReference>
<dbReference type="Gene3D" id="3.30.160.60">
    <property type="entry name" value="Classic Zinc Finger"/>
    <property type="match status" value="6"/>
</dbReference>
<evidence type="ECO:0000256" key="6">
    <source>
        <dbReference type="ARBA" id="ARBA00023242"/>
    </source>
</evidence>
<evidence type="ECO:0000256" key="4">
    <source>
        <dbReference type="ARBA" id="ARBA00022771"/>
    </source>
</evidence>
<evidence type="ECO:0000313" key="9">
    <source>
        <dbReference type="EMBL" id="GBM43233.1"/>
    </source>
</evidence>
<keyword evidence="4 7" id="KW-0863">Zinc-finger</keyword>
<feature type="domain" description="C2H2-type" evidence="8">
    <location>
        <begin position="476"/>
        <end position="503"/>
    </location>
</feature>
<comment type="subcellular location">
    <subcellularLocation>
        <location evidence="1">Nucleus</location>
    </subcellularLocation>
</comment>
<evidence type="ECO:0000256" key="5">
    <source>
        <dbReference type="ARBA" id="ARBA00022833"/>
    </source>
</evidence>
<dbReference type="Pfam" id="PF01359">
    <property type="entry name" value="Transposase_1"/>
    <property type="match status" value="1"/>
</dbReference>
<dbReference type="InterPro" id="IPR001888">
    <property type="entry name" value="Transposase_1"/>
</dbReference>
<accession>A0A4Y2FPW9</accession>
<dbReference type="GO" id="GO:0010468">
    <property type="term" value="P:regulation of gene expression"/>
    <property type="evidence" value="ECO:0007669"/>
    <property type="project" value="TreeGrafter"/>
</dbReference>
<keyword evidence="10" id="KW-1185">Reference proteome</keyword>
<evidence type="ECO:0000256" key="7">
    <source>
        <dbReference type="PROSITE-ProRule" id="PRU00042"/>
    </source>
</evidence>
<gene>
    <name evidence="9" type="primary">ZNF45_37</name>
    <name evidence="9" type="ORF">AVEN_45080_1</name>
</gene>
<feature type="domain" description="C2H2-type" evidence="8">
    <location>
        <begin position="399"/>
        <end position="426"/>
    </location>
</feature>
<sequence length="534" mass="61692">MVTVFWDAQGILLIEFMTRGTTINSEVYCRTLKKLKRAIQNKRRGLLSSGVVLLRDNACPHTAVRTGESNLKLEAFKYDPQYDYQVNPNVCIGKMDIVYVHCSAKKFKGEFPEMCCSNWKVKLKPLQSPPDPFKAYMSGTTSESKQFLKYIKKYNSCFQMMSLGATMIAGEIFIYLMSTNWELLNALQSQTEKNLFKGRDDSSIISANRFICPFCAKAITSEIFYGIQKSGRFSHAPDNFTPYGSDTSSKGKQYRCTFCAKVFNYKSKYEEHMRVHTGERPFKCSLCPKLFKCKKSLKYHSEFLSPTDVLEVELEESLKSNSKKRRGKYARCYICPRSRDRKTTLTAIESFAVPRSLKDVYYQVSALTAVEWSAILESQRAYHPVSGTSDKGKTVTKRHRCDSCFKCFYSKADLIRHFRVHTGEKPFVCELCSKNFKIADFDMPRIFRKQKKGFYYKEHTSSGRDQLECINALKKHQCGLCPRGFRSSSDLTRHIRTHTGEKPFACHLCTRSFKRKESLKYHIAQNHLNRKVEF</sequence>
<evidence type="ECO:0000259" key="8">
    <source>
        <dbReference type="PROSITE" id="PS50157"/>
    </source>
</evidence>
<organism evidence="9 10">
    <name type="scientific">Araneus ventricosus</name>
    <name type="common">Orbweaver spider</name>
    <name type="synonym">Epeira ventricosa</name>
    <dbReference type="NCBI Taxonomy" id="182803"/>
    <lineage>
        <taxon>Eukaryota</taxon>
        <taxon>Metazoa</taxon>
        <taxon>Ecdysozoa</taxon>
        <taxon>Arthropoda</taxon>
        <taxon>Chelicerata</taxon>
        <taxon>Arachnida</taxon>
        <taxon>Araneae</taxon>
        <taxon>Araneomorphae</taxon>
        <taxon>Entelegynae</taxon>
        <taxon>Araneoidea</taxon>
        <taxon>Araneidae</taxon>
        <taxon>Araneus</taxon>
    </lineage>
</organism>
<dbReference type="InterPro" id="IPR036236">
    <property type="entry name" value="Znf_C2H2_sf"/>
</dbReference>
<dbReference type="SUPFAM" id="SSF57667">
    <property type="entry name" value="beta-beta-alpha zinc fingers"/>
    <property type="match status" value="3"/>
</dbReference>
<dbReference type="InterPro" id="IPR050331">
    <property type="entry name" value="Zinc_finger"/>
</dbReference>
<dbReference type="GO" id="GO:0008270">
    <property type="term" value="F:zinc ion binding"/>
    <property type="evidence" value="ECO:0007669"/>
    <property type="project" value="UniProtKB-KW"/>
</dbReference>
<dbReference type="EMBL" id="BGPR01001023">
    <property type="protein sequence ID" value="GBM43233.1"/>
    <property type="molecule type" value="Genomic_DNA"/>
</dbReference>
<dbReference type="InterPro" id="IPR036397">
    <property type="entry name" value="RNaseH_sf"/>
</dbReference>
<evidence type="ECO:0000313" key="10">
    <source>
        <dbReference type="Proteomes" id="UP000499080"/>
    </source>
</evidence>
<dbReference type="OrthoDB" id="8040188at2759"/>
<keyword evidence="6" id="KW-0539">Nucleus</keyword>
<dbReference type="PANTHER" id="PTHR16515">
    <property type="entry name" value="PR DOMAIN ZINC FINGER PROTEIN"/>
    <property type="match status" value="1"/>
</dbReference>
<feature type="domain" description="C2H2-type" evidence="8">
    <location>
        <begin position="504"/>
        <end position="532"/>
    </location>
</feature>
<evidence type="ECO:0000256" key="1">
    <source>
        <dbReference type="ARBA" id="ARBA00004123"/>
    </source>
</evidence>
<protein>
    <submittedName>
        <fullName evidence="9">Zinc finger protein Xfin</fullName>
    </submittedName>
</protein>
<evidence type="ECO:0000256" key="2">
    <source>
        <dbReference type="ARBA" id="ARBA00022723"/>
    </source>
</evidence>
<dbReference type="Proteomes" id="UP000499080">
    <property type="component" value="Unassembled WGS sequence"/>
</dbReference>
<reference evidence="9 10" key="1">
    <citation type="journal article" date="2019" name="Sci. Rep.">
        <title>Orb-weaving spider Araneus ventricosus genome elucidates the spidroin gene catalogue.</title>
        <authorList>
            <person name="Kono N."/>
            <person name="Nakamura H."/>
            <person name="Ohtoshi R."/>
            <person name="Moran D.A.P."/>
            <person name="Shinohara A."/>
            <person name="Yoshida Y."/>
            <person name="Fujiwara M."/>
            <person name="Mori M."/>
            <person name="Tomita M."/>
            <person name="Arakawa K."/>
        </authorList>
    </citation>
    <scope>NUCLEOTIDE SEQUENCE [LARGE SCALE GENOMIC DNA]</scope>
</reference>
<keyword evidence="3" id="KW-0677">Repeat</keyword>
<dbReference type="FunFam" id="3.30.160.60:FF:000100">
    <property type="entry name" value="Zinc finger 45-like"/>
    <property type="match status" value="1"/>
</dbReference>
<dbReference type="GO" id="GO:0003676">
    <property type="term" value="F:nucleic acid binding"/>
    <property type="evidence" value="ECO:0007669"/>
    <property type="project" value="InterPro"/>
</dbReference>
<evidence type="ECO:0000256" key="3">
    <source>
        <dbReference type="ARBA" id="ARBA00022737"/>
    </source>
</evidence>
<dbReference type="PANTHER" id="PTHR16515:SF49">
    <property type="entry name" value="GASTRULA ZINC FINGER PROTEIN XLCGF49.1-LIKE-RELATED"/>
    <property type="match status" value="1"/>
</dbReference>
<keyword evidence="5" id="KW-0862">Zinc</keyword>
<dbReference type="PROSITE" id="PS00028">
    <property type="entry name" value="ZINC_FINGER_C2H2_1"/>
    <property type="match status" value="4"/>
</dbReference>
<keyword evidence="2" id="KW-0479">Metal-binding</keyword>
<comment type="caution">
    <text evidence="9">The sequence shown here is derived from an EMBL/GenBank/DDBJ whole genome shotgun (WGS) entry which is preliminary data.</text>
</comment>
<name>A0A4Y2FPW9_ARAVE</name>
<feature type="domain" description="C2H2-type" evidence="8">
    <location>
        <begin position="254"/>
        <end position="281"/>
    </location>
</feature>
<dbReference type="Gene3D" id="3.30.420.10">
    <property type="entry name" value="Ribonuclease H-like superfamily/Ribonuclease H"/>
    <property type="match status" value="1"/>
</dbReference>
<dbReference type="PROSITE" id="PS50157">
    <property type="entry name" value="ZINC_FINGER_C2H2_2"/>
    <property type="match status" value="4"/>
</dbReference>
<dbReference type="FunFam" id="3.30.160.60:FF:000446">
    <property type="entry name" value="Zinc finger protein"/>
    <property type="match status" value="1"/>
</dbReference>
<dbReference type="GO" id="GO:0005634">
    <property type="term" value="C:nucleus"/>
    <property type="evidence" value="ECO:0007669"/>
    <property type="project" value="UniProtKB-SubCell"/>
</dbReference>